<evidence type="ECO:0000313" key="5">
    <source>
        <dbReference type="EMBL" id="KAF2763701.1"/>
    </source>
</evidence>
<dbReference type="AlphaFoldDB" id="A0A6G1KSU2"/>
<evidence type="ECO:0000256" key="4">
    <source>
        <dbReference type="RuleBase" id="RU000363"/>
    </source>
</evidence>
<evidence type="ECO:0000313" key="6">
    <source>
        <dbReference type="Proteomes" id="UP000799436"/>
    </source>
</evidence>
<dbReference type="CDD" id="cd05233">
    <property type="entry name" value="SDR_c"/>
    <property type="match status" value="1"/>
</dbReference>
<dbReference type="EMBL" id="ML995972">
    <property type="protein sequence ID" value="KAF2763701.1"/>
    <property type="molecule type" value="Genomic_DNA"/>
</dbReference>
<comment type="similarity">
    <text evidence="1 4">Belongs to the short-chain dehydrogenases/reductases (SDR) family.</text>
</comment>
<protein>
    <submittedName>
        <fullName evidence="5">NAD(P)-binding protein</fullName>
    </submittedName>
</protein>
<dbReference type="Proteomes" id="UP000799436">
    <property type="component" value="Unassembled WGS sequence"/>
</dbReference>
<proteinExistence type="inferred from homology"/>
<evidence type="ECO:0000256" key="3">
    <source>
        <dbReference type="ARBA" id="ARBA00023002"/>
    </source>
</evidence>
<sequence>MASSTAATPLTELKAPALFSLKDWVTVVTGGGTGLGLITATALAANGAKVYITGRRIEKLKDAEQAADPSAGTGAIIGIQMDVTDKASIAEGVKQITEEEKYINLLVNNAGVTSVNYGSSGFPQGSISDISKTLFESQGFDDWTWIYKVNVASYFFTSVAFLPLLTAARDAAGFDQAGSILNISSISGITKESQNGQMSYNASKAATISLTEQLAVDFKRPDLEIRVNTIAPGYFPSEMTPIDKDDGQQKEHFRTKWGIPFGRAGTPKDYAQAVLGLACNGYATGSTLVIDGGWLIAHA</sequence>
<dbReference type="InterPro" id="IPR020904">
    <property type="entry name" value="Sc_DH/Rdtase_CS"/>
</dbReference>
<dbReference type="OrthoDB" id="3819888at2759"/>
<name>A0A6G1KSU2_9PEZI</name>
<dbReference type="InterPro" id="IPR036291">
    <property type="entry name" value="NAD(P)-bd_dom_sf"/>
</dbReference>
<keyword evidence="2" id="KW-0521">NADP</keyword>
<dbReference type="PANTHER" id="PTHR43618">
    <property type="entry name" value="7-ALPHA-HYDROXYSTEROID DEHYDROGENASE"/>
    <property type="match status" value="1"/>
</dbReference>
<dbReference type="InterPro" id="IPR002347">
    <property type="entry name" value="SDR_fam"/>
</dbReference>
<organism evidence="5 6">
    <name type="scientific">Teratosphaeria nubilosa</name>
    <dbReference type="NCBI Taxonomy" id="161662"/>
    <lineage>
        <taxon>Eukaryota</taxon>
        <taxon>Fungi</taxon>
        <taxon>Dikarya</taxon>
        <taxon>Ascomycota</taxon>
        <taxon>Pezizomycotina</taxon>
        <taxon>Dothideomycetes</taxon>
        <taxon>Dothideomycetidae</taxon>
        <taxon>Mycosphaerellales</taxon>
        <taxon>Teratosphaeriaceae</taxon>
        <taxon>Teratosphaeria</taxon>
    </lineage>
</organism>
<evidence type="ECO:0000256" key="1">
    <source>
        <dbReference type="ARBA" id="ARBA00006484"/>
    </source>
</evidence>
<dbReference type="GO" id="GO:0016491">
    <property type="term" value="F:oxidoreductase activity"/>
    <property type="evidence" value="ECO:0007669"/>
    <property type="project" value="UniProtKB-KW"/>
</dbReference>
<accession>A0A6G1KSU2</accession>
<dbReference type="SUPFAM" id="SSF51735">
    <property type="entry name" value="NAD(P)-binding Rossmann-fold domains"/>
    <property type="match status" value="1"/>
</dbReference>
<dbReference type="PROSITE" id="PS00061">
    <property type="entry name" value="ADH_SHORT"/>
    <property type="match status" value="1"/>
</dbReference>
<dbReference type="PRINTS" id="PR00080">
    <property type="entry name" value="SDRFAMILY"/>
</dbReference>
<gene>
    <name evidence="5" type="ORF">EJ03DRAFT_283609</name>
</gene>
<keyword evidence="6" id="KW-1185">Reference proteome</keyword>
<keyword evidence="3" id="KW-0560">Oxidoreductase</keyword>
<reference evidence="5" key="1">
    <citation type="journal article" date="2020" name="Stud. Mycol.">
        <title>101 Dothideomycetes genomes: a test case for predicting lifestyles and emergence of pathogens.</title>
        <authorList>
            <person name="Haridas S."/>
            <person name="Albert R."/>
            <person name="Binder M."/>
            <person name="Bloem J."/>
            <person name="Labutti K."/>
            <person name="Salamov A."/>
            <person name="Andreopoulos B."/>
            <person name="Baker S."/>
            <person name="Barry K."/>
            <person name="Bills G."/>
            <person name="Bluhm B."/>
            <person name="Cannon C."/>
            <person name="Castanera R."/>
            <person name="Culley D."/>
            <person name="Daum C."/>
            <person name="Ezra D."/>
            <person name="Gonzalez J."/>
            <person name="Henrissat B."/>
            <person name="Kuo A."/>
            <person name="Liang C."/>
            <person name="Lipzen A."/>
            <person name="Lutzoni F."/>
            <person name="Magnuson J."/>
            <person name="Mondo S."/>
            <person name="Nolan M."/>
            <person name="Ohm R."/>
            <person name="Pangilinan J."/>
            <person name="Park H.-J."/>
            <person name="Ramirez L."/>
            <person name="Alfaro M."/>
            <person name="Sun H."/>
            <person name="Tritt A."/>
            <person name="Yoshinaga Y."/>
            <person name="Zwiers L.-H."/>
            <person name="Turgeon B."/>
            <person name="Goodwin S."/>
            <person name="Spatafora J."/>
            <person name="Crous P."/>
            <person name="Grigoriev I."/>
        </authorList>
    </citation>
    <scope>NUCLEOTIDE SEQUENCE</scope>
    <source>
        <strain evidence="5">CBS 116005</strain>
    </source>
</reference>
<dbReference type="PANTHER" id="PTHR43618:SF4">
    <property type="entry name" value="SHORT CHAIN DEHYDROGENASE_REDUCTASE FAMILY (AFU_ORTHOLOGUE AFUA_7G04540)"/>
    <property type="match status" value="1"/>
</dbReference>
<dbReference type="InterPro" id="IPR052178">
    <property type="entry name" value="Sec_Metab_Biosynth_SDR"/>
</dbReference>
<evidence type="ECO:0000256" key="2">
    <source>
        <dbReference type="ARBA" id="ARBA00022857"/>
    </source>
</evidence>
<dbReference type="Pfam" id="PF00106">
    <property type="entry name" value="adh_short"/>
    <property type="match status" value="1"/>
</dbReference>
<dbReference type="PRINTS" id="PR00081">
    <property type="entry name" value="GDHRDH"/>
</dbReference>
<dbReference type="Gene3D" id="3.40.50.720">
    <property type="entry name" value="NAD(P)-binding Rossmann-like Domain"/>
    <property type="match status" value="1"/>
</dbReference>